<dbReference type="InterPro" id="IPR004044">
    <property type="entry name" value="KH_dom_type_2"/>
</dbReference>
<dbReference type="NCBIfam" id="TIGR01008">
    <property type="entry name" value="uS3_euk_arch"/>
    <property type="match status" value="1"/>
</dbReference>
<reference evidence="9 10" key="1">
    <citation type="journal article" date="2017" name="Int. J. Parasitol.">
        <title>The genome of the protozoan parasite Cystoisospora suis and a reverse vaccinology approach to identify vaccine candidates.</title>
        <authorList>
            <person name="Palmieri N."/>
            <person name="Shrestha A."/>
            <person name="Ruttkowski B."/>
            <person name="Beck T."/>
            <person name="Vogl C."/>
            <person name="Tomley F."/>
            <person name="Blake D.P."/>
            <person name="Joachim A."/>
        </authorList>
    </citation>
    <scope>NUCLEOTIDE SEQUENCE [LARGE SCALE GENOMIC DNA]</scope>
    <source>
        <strain evidence="9 10">Wien I</strain>
    </source>
</reference>
<dbReference type="PANTHER" id="PTHR11760">
    <property type="entry name" value="30S/40S RIBOSOMAL PROTEIN S3"/>
    <property type="match status" value="1"/>
</dbReference>
<dbReference type="OrthoDB" id="10248446at2759"/>
<proteinExistence type="inferred from homology"/>
<dbReference type="Pfam" id="PF07650">
    <property type="entry name" value="KH_2"/>
    <property type="match status" value="1"/>
</dbReference>
<evidence type="ECO:0000313" key="9">
    <source>
        <dbReference type="EMBL" id="PHJ24329.1"/>
    </source>
</evidence>
<keyword evidence="3 9" id="KW-0689">Ribosomal protein</keyword>
<dbReference type="GO" id="GO:0003735">
    <property type="term" value="F:structural constituent of ribosome"/>
    <property type="evidence" value="ECO:0007669"/>
    <property type="project" value="InterPro"/>
</dbReference>
<evidence type="ECO:0000256" key="3">
    <source>
        <dbReference type="ARBA" id="ARBA00022980"/>
    </source>
</evidence>
<evidence type="ECO:0000259" key="8">
    <source>
        <dbReference type="PROSITE" id="PS50823"/>
    </source>
</evidence>
<evidence type="ECO:0000256" key="4">
    <source>
        <dbReference type="ARBA" id="ARBA00023274"/>
    </source>
</evidence>
<dbReference type="PROSITE" id="PS50823">
    <property type="entry name" value="KH_TYPE_2"/>
    <property type="match status" value="1"/>
</dbReference>
<dbReference type="SUPFAM" id="SSF54814">
    <property type="entry name" value="Prokaryotic type KH domain (KH-domain type II)"/>
    <property type="match status" value="1"/>
</dbReference>
<dbReference type="Gene3D" id="3.30.300.20">
    <property type="match status" value="1"/>
</dbReference>
<evidence type="ECO:0000256" key="1">
    <source>
        <dbReference type="ARBA" id="ARBA00010761"/>
    </source>
</evidence>
<dbReference type="PANTHER" id="PTHR11760:SF32">
    <property type="entry name" value="SMALL RIBOSOMAL SUBUNIT PROTEIN US3"/>
    <property type="match status" value="1"/>
</dbReference>
<dbReference type="GO" id="GO:0022627">
    <property type="term" value="C:cytosolic small ribosomal subunit"/>
    <property type="evidence" value="ECO:0007669"/>
    <property type="project" value="TreeGrafter"/>
</dbReference>
<accession>A0A2C6L8Z3</accession>
<dbReference type="Pfam" id="PF00189">
    <property type="entry name" value="Ribosomal_S3_C"/>
    <property type="match status" value="1"/>
</dbReference>
<dbReference type="InterPro" id="IPR036419">
    <property type="entry name" value="Ribosomal_S3_C_sf"/>
</dbReference>
<dbReference type="SUPFAM" id="SSF54821">
    <property type="entry name" value="Ribosomal protein S3 C-terminal domain"/>
    <property type="match status" value="1"/>
</dbReference>
<dbReference type="InterPro" id="IPR005703">
    <property type="entry name" value="Ribosomal_uS3_euk/arc"/>
</dbReference>
<dbReference type="CDD" id="cd02413">
    <property type="entry name" value="KH-II_40S_S3"/>
    <property type="match status" value="1"/>
</dbReference>
<dbReference type="AlphaFoldDB" id="A0A2C6L8Z3"/>
<dbReference type="GO" id="GO:0005634">
    <property type="term" value="C:nucleus"/>
    <property type="evidence" value="ECO:0007669"/>
    <property type="project" value="TreeGrafter"/>
</dbReference>
<organism evidence="9 10">
    <name type="scientific">Cystoisospora suis</name>
    <dbReference type="NCBI Taxonomy" id="483139"/>
    <lineage>
        <taxon>Eukaryota</taxon>
        <taxon>Sar</taxon>
        <taxon>Alveolata</taxon>
        <taxon>Apicomplexa</taxon>
        <taxon>Conoidasida</taxon>
        <taxon>Coccidia</taxon>
        <taxon>Eucoccidiorida</taxon>
        <taxon>Eimeriorina</taxon>
        <taxon>Sarcocystidae</taxon>
        <taxon>Cystoisospora</taxon>
    </lineage>
</organism>
<protein>
    <recommendedName>
        <fullName evidence="5">40S ribosomal protein S3</fullName>
    </recommendedName>
</protein>
<evidence type="ECO:0000256" key="5">
    <source>
        <dbReference type="ARBA" id="ARBA00035408"/>
    </source>
</evidence>
<dbReference type="InterPro" id="IPR057258">
    <property type="entry name" value="Ribosomal_uS3"/>
</dbReference>
<evidence type="ECO:0000256" key="7">
    <source>
        <dbReference type="SAM" id="MobiDB-lite"/>
    </source>
</evidence>
<sequence>MRSQSGAYDGTTPPRLSGGRTPANVKKRSSSSREKFLSRAPVSVTLPCSGFFLELPRCALSSTMASRGNTCKKRKFVRDGVFQAELNEFLSCTLSEDGYSGVEVRVTPIRTEIIIRATRTREVLGDKGRRIRELTSVVQKRFGFAPDSVELFAERVENRGLCAMAQAESLRYKLLKGLAVRRACYGCEVVVSGKLRAQRAKSMKFKDGYLISTGEPSKLFVDQAIRSVQLRQGVLGVRVKIMLPHDPEGKRGPATPLPDTVVVLDPKPDIPVVQPETENVLLSGQV</sequence>
<dbReference type="InterPro" id="IPR009019">
    <property type="entry name" value="KH_sf_prok-type"/>
</dbReference>
<dbReference type="Gene3D" id="3.30.1140.32">
    <property type="entry name" value="Ribosomal protein S3, C-terminal domain"/>
    <property type="match status" value="1"/>
</dbReference>
<gene>
    <name evidence="9" type="ORF">CSUI_001821</name>
</gene>
<dbReference type="Proteomes" id="UP000221165">
    <property type="component" value="Unassembled WGS sequence"/>
</dbReference>
<keyword evidence="2 6" id="KW-0694">RNA-binding</keyword>
<name>A0A2C6L8Z3_9APIC</name>
<comment type="similarity">
    <text evidence="1">Belongs to the universal ribosomal protein uS3 family.</text>
</comment>
<evidence type="ECO:0000256" key="2">
    <source>
        <dbReference type="ARBA" id="ARBA00022884"/>
    </source>
</evidence>
<evidence type="ECO:0000256" key="6">
    <source>
        <dbReference type="PROSITE-ProRule" id="PRU00118"/>
    </source>
</evidence>
<keyword evidence="10" id="KW-1185">Reference proteome</keyword>
<dbReference type="InterPro" id="IPR015946">
    <property type="entry name" value="KH_dom-like_a/b"/>
</dbReference>
<dbReference type="FunFam" id="3.30.300.20:FF:000006">
    <property type="entry name" value="40S ribosomal protein S3"/>
    <property type="match status" value="1"/>
</dbReference>
<comment type="caution">
    <text evidence="9">The sequence shown here is derived from an EMBL/GenBank/DDBJ whole genome shotgun (WGS) entry which is preliminary data.</text>
</comment>
<dbReference type="VEuPathDB" id="ToxoDB:CSUI_001821"/>
<feature type="domain" description="KH type-2" evidence="8">
    <location>
        <begin position="86"/>
        <end position="157"/>
    </location>
</feature>
<evidence type="ECO:0000313" key="10">
    <source>
        <dbReference type="Proteomes" id="UP000221165"/>
    </source>
</evidence>
<dbReference type="RefSeq" id="XP_067926002.1">
    <property type="nucleotide sequence ID" value="XM_068062024.1"/>
</dbReference>
<dbReference type="GO" id="GO:0003723">
    <property type="term" value="F:RNA binding"/>
    <property type="evidence" value="ECO:0007669"/>
    <property type="project" value="UniProtKB-UniRule"/>
</dbReference>
<feature type="region of interest" description="Disordered" evidence="7">
    <location>
        <begin position="1"/>
        <end position="32"/>
    </location>
</feature>
<dbReference type="EMBL" id="MIGC01000727">
    <property type="protein sequence ID" value="PHJ24329.1"/>
    <property type="molecule type" value="Genomic_DNA"/>
</dbReference>
<keyword evidence="4" id="KW-0687">Ribonucleoprotein</keyword>
<dbReference type="GeneID" id="94425235"/>
<dbReference type="InterPro" id="IPR001351">
    <property type="entry name" value="Ribosomal_uS3_C"/>
</dbReference>
<dbReference type="GO" id="GO:0006412">
    <property type="term" value="P:translation"/>
    <property type="evidence" value="ECO:0007669"/>
    <property type="project" value="InterPro"/>
</dbReference>